<keyword evidence="3" id="KW-1185">Reference proteome</keyword>
<accession>A0A8E2F2Y5</accession>
<organism evidence="2 3">
    <name type="scientific">Glonium stellatum</name>
    <dbReference type="NCBI Taxonomy" id="574774"/>
    <lineage>
        <taxon>Eukaryota</taxon>
        <taxon>Fungi</taxon>
        <taxon>Dikarya</taxon>
        <taxon>Ascomycota</taxon>
        <taxon>Pezizomycotina</taxon>
        <taxon>Dothideomycetes</taxon>
        <taxon>Pleosporomycetidae</taxon>
        <taxon>Gloniales</taxon>
        <taxon>Gloniaceae</taxon>
        <taxon>Glonium</taxon>
    </lineage>
</organism>
<dbReference type="PANTHER" id="PTHR33112">
    <property type="entry name" value="DOMAIN PROTEIN, PUTATIVE-RELATED"/>
    <property type="match status" value="1"/>
</dbReference>
<feature type="domain" description="Heterokaryon incompatibility" evidence="1">
    <location>
        <begin position="97"/>
        <end position="209"/>
    </location>
</feature>
<evidence type="ECO:0000313" key="3">
    <source>
        <dbReference type="Proteomes" id="UP000250140"/>
    </source>
</evidence>
<proteinExistence type="predicted"/>
<reference evidence="2 3" key="1">
    <citation type="journal article" date="2016" name="Nat. Commun.">
        <title>Ectomycorrhizal ecology is imprinted in the genome of the dominant symbiotic fungus Cenococcum geophilum.</title>
        <authorList>
            <consortium name="DOE Joint Genome Institute"/>
            <person name="Peter M."/>
            <person name="Kohler A."/>
            <person name="Ohm R.A."/>
            <person name="Kuo A."/>
            <person name="Krutzmann J."/>
            <person name="Morin E."/>
            <person name="Arend M."/>
            <person name="Barry K.W."/>
            <person name="Binder M."/>
            <person name="Choi C."/>
            <person name="Clum A."/>
            <person name="Copeland A."/>
            <person name="Grisel N."/>
            <person name="Haridas S."/>
            <person name="Kipfer T."/>
            <person name="LaButti K."/>
            <person name="Lindquist E."/>
            <person name="Lipzen A."/>
            <person name="Maire R."/>
            <person name="Meier B."/>
            <person name="Mihaltcheva S."/>
            <person name="Molinier V."/>
            <person name="Murat C."/>
            <person name="Poggeler S."/>
            <person name="Quandt C.A."/>
            <person name="Sperisen C."/>
            <person name="Tritt A."/>
            <person name="Tisserant E."/>
            <person name="Crous P.W."/>
            <person name="Henrissat B."/>
            <person name="Nehls U."/>
            <person name="Egli S."/>
            <person name="Spatafora J.W."/>
            <person name="Grigoriev I.V."/>
            <person name="Martin F.M."/>
        </authorList>
    </citation>
    <scope>NUCLEOTIDE SEQUENCE [LARGE SCALE GENOMIC DNA]</scope>
    <source>
        <strain evidence="2 3">CBS 207.34</strain>
    </source>
</reference>
<dbReference type="PANTHER" id="PTHR33112:SF10">
    <property type="entry name" value="TOL"/>
    <property type="match status" value="1"/>
</dbReference>
<dbReference type="AlphaFoldDB" id="A0A8E2F2Y5"/>
<dbReference type="Proteomes" id="UP000250140">
    <property type="component" value="Unassembled WGS sequence"/>
</dbReference>
<dbReference type="InterPro" id="IPR010730">
    <property type="entry name" value="HET"/>
</dbReference>
<dbReference type="EMBL" id="KV749421">
    <property type="protein sequence ID" value="OCL09516.1"/>
    <property type="molecule type" value="Genomic_DNA"/>
</dbReference>
<sequence>MKNGEWGTMRKFEMYLARDQTSLDKPLDGMGNFREVHENPLSEGCIERVKEMLDLCLQAHPMCNPTPSAYLPARVIDIGTDTSAPKLCALVLKKVNYVTLSHCWGAFQPLTTTKATLAERQEGIDWDALPKTFQEAIKLTRILGIRYIWIDSLCIVQDDRDDWETEAMKMGEIYRNAYLTIAASLSRVGSEGFLKPRTSHISKELIVNHPQFPKGSAKFRVRAALAQSSHLTAADGHSKRNSSPEGFFLSALKSSSGIVWLAVTVSAARDTEASGATAGTFGMPVHGKCT</sequence>
<evidence type="ECO:0000313" key="2">
    <source>
        <dbReference type="EMBL" id="OCL09516.1"/>
    </source>
</evidence>
<dbReference type="Pfam" id="PF06985">
    <property type="entry name" value="HET"/>
    <property type="match status" value="1"/>
</dbReference>
<dbReference type="OrthoDB" id="2958217at2759"/>
<gene>
    <name evidence="2" type="ORF">AOQ84DRAFT_316830</name>
</gene>
<protein>
    <submittedName>
        <fullName evidence="2">HET-domain-containing protein</fullName>
    </submittedName>
</protein>
<evidence type="ECO:0000259" key="1">
    <source>
        <dbReference type="Pfam" id="PF06985"/>
    </source>
</evidence>
<name>A0A8E2F2Y5_9PEZI</name>